<evidence type="ECO:0000313" key="3">
    <source>
        <dbReference type="Proteomes" id="UP000774326"/>
    </source>
</evidence>
<dbReference type="AlphaFoldDB" id="A0A9P8PU05"/>
<comment type="caution">
    <text evidence="2">The sequence shown here is derived from an EMBL/GenBank/DDBJ whole genome shotgun (WGS) entry which is preliminary data.</text>
</comment>
<reference evidence="2" key="1">
    <citation type="journal article" date="2021" name="Open Biol.">
        <title>Shared evolutionary footprints suggest mitochondrial oxidative damage underlies multiple complex I losses in fungi.</title>
        <authorList>
            <person name="Schikora-Tamarit M.A."/>
            <person name="Marcet-Houben M."/>
            <person name="Nosek J."/>
            <person name="Gabaldon T."/>
        </authorList>
    </citation>
    <scope>NUCLEOTIDE SEQUENCE</scope>
    <source>
        <strain evidence="2">CBS2887</strain>
    </source>
</reference>
<keyword evidence="3" id="KW-1185">Reference proteome</keyword>
<feature type="non-terminal residue" evidence="2">
    <location>
        <position position="66"/>
    </location>
</feature>
<feature type="region of interest" description="Disordered" evidence="1">
    <location>
        <begin position="1"/>
        <end position="37"/>
    </location>
</feature>
<sequence length="66" mass="7215">MSSHESKAYPHSSDASSTGAEEPQNYGAYEAQQNAVYDPEFQSEIARIVTNASSHPEEDNVLTRLA</sequence>
<organism evidence="2 3">
    <name type="scientific">Wickerhamomyces pijperi</name>
    <name type="common">Yeast</name>
    <name type="synonym">Pichia pijperi</name>
    <dbReference type="NCBI Taxonomy" id="599730"/>
    <lineage>
        <taxon>Eukaryota</taxon>
        <taxon>Fungi</taxon>
        <taxon>Dikarya</taxon>
        <taxon>Ascomycota</taxon>
        <taxon>Saccharomycotina</taxon>
        <taxon>Saccharomycetes</taxon>
        <taxon>Phaffomycetales</taxon>
        <taxon>Wickerhamomycetaceae</taxon>
        <taxon>Wickerhamomyces</taxon>
    </lineage>
</organism>
<evidence type="ECO:0000256" key="1">
    <source>
        <dbReference type="SAM" id="MobiDB-lite"/>
    </source>
</evidence>
<evidence type="ECO:0000313" key="2">
    <source>
        <dbReference type="EMBL" id="KAH3677580.1"/>
    </source>
</evidence>
<reference evidence="2" key="2">
    <citation type="submission" date="2021-01" db="EMBL/GenBank/DDBJ databases">
        <authorList>
            <person name="Schikora-Tamarit M.A."/>
        </authorList>
    </citation>
    <scope>NUCLEOTIDE SEQUENCE</scope>
    <source>
        <strain evidence="2">CBS2887</strain>
    </source>
</reference>
<proteinExistence type="predicted"/>
<dbReference type="Proteomes" id="UP000774326">
    <property type="component" value="Unassembled WGS sequence"/>
</dbReference>
<protein>
    <submittedName>
        <fullName evidence="2">Uncharacterized protein</fullName>
    </submittedName>
</protein>
<name>A0A9P8PU05_WICPI</name>
<dbReference type="EMBL" id="JAEUBG010005161">
    <property type="protein sequence ID" value="KAH3677580.1"/>
    <property type="molecule type" value="Genomic_DNA"/>
</dbReference>
<accession>A0A9P8PU05</accession>
<gene>
    <name evidence="2" type="ORF">WICPIJ_008960</name>
</gene>